<protein>
    <submittedName>
        <fullName evidence="1">Carboxylate--amine ligase</fullName>
    </submittedName>
</protein>
<dbReference type="EMBL" id="AP017655">
    <property type="protein sequence ID" value="BAV65619.1"/>
    <property type="molecule type" value="Genomic_DNA"/>
</dbReference>
<dbReference type="RefSeq" id="WP_066515307.1">
    <property type="nucleotide sequence ID" value="NZ_AP017655.1"/>
</dbReference>
<organism evidence="1 2">
    <name type="scientific">Sphingobium cloacae</name>
    <dbReference type="NCBI Taxonomy" id="120107"/>
    <lineage>
        <taxon>Bacteria</taxon>
        <taxon>Pseudomonadati</taxon>
        <taxon>Pseudomonadota</taxon>
        <taxon>Alphaproteobacteria</taxon>
        <taxon>Sphingomonadales</taxon>
        <taxon>Sphingomonadaceae</taxon>
        <taxon>Sphingobium</taxon>
    </lineage>
</organism>
<gene>
    <name evidence="1" type="ORF">SCLO_1025790</name>
</gene>
<dbReference type="Gene3D" id="3.30.470.20">
    <property type="entry name" value="ATP-grasp fold, B domain"/>
    <property type="match status" value="1"/>
</dbReference>
<dbReference type="SUPFAM" id="SSF56059">
    <property type="entry name" value="Glutathione synthetase ATP-binding domain-like"/>
    <property type="match status" value="1"/>
</dbReference>
<dbReference type="Proteomes" id="UP000218272">
    <property type="component" value="Chromosome SCLO_1"/>
</dbReference>
<dbReference type="GO" id="GO:0016874">
    <property type="term" value="F:ligase activity"/>
    <property type="evidence" value="ECO:0007669"/>
    <property type="project" value="UniProtKB-KW"/>
</dbReference>
<proteinExistence type="predicted"/>
<keyword evidence="1" id="KW-0436">Ligase</keyword>
<evidence type="ECO:0000313" key="2">
    <source>
        <dbReference type="Proteomes" id="UP000218272"/>
    </source>
</evidence>
<sequence length="404" mass="45333">MTHLAGAIILGLDSAIGLTIMRELGQHGVPVHGVGRSTSGVAAASRYCTTAFERPDGPIAAWLPDLIARTGAGALFATSETDLLELAGLPPRIGDCHLLVPRMEPLQKVLDKNRTLAAAAEAGLRVPHSWQPVAGEDFAERIAALRYPVVAKWAHPPEAMRRLGAHGLEWIKADYVRSAGELARLLGRYRPVGCWPLIQEYCGGWGLGQMLHMADGRATLRFQHRRLHEWPPEGGVSTLCRAEPPERHAAQMALSEKLLRALDWQGPAMVEYRHDGTHYWLMEVNGRFWGSLPLAWHCGAHFAWEGYRRAVLGERDSGQAASPYRGLRARYMVPETKRLARLLLAPRRIGDPFFRVHRVREAAGYILAFFDPRTRYYILTLSDPRPWMRDMAQIFRKAVRREKC</sequence>
<reference evidence="1 2" key="1">
    <citation type="submission" date="2016-10" db="EMBL/GenBank/DDBJ databases">
        <title>Complete Genome Sequence of the Nonylphenol-Degrading Bacterium Sphingobium cloacae JCM 10874T.</title>
        <authorList>
            <person name="Ootsuka M."/>
            <person name="Nishizawa T."/>
            <person name="Ohta H."/>
        </authorList>
    </citation>
    <scope>NUCLEOTIDE SEQUENCE [LARGE SCALE GENOMIC DNA]</scope>
    <source>
        <strain evidence="1 2">JCM 10874</strain>
    </source>
</reference>
<accession>A0A1E1F526</accession>
<name>A0A1E1F526_9SPHN</name>
<dbReference type="OrthoDB" id="9765608at2"/>
<keyword evidence="2" id="KW-1185">Reference proteome</keyword>
<evidence type="ECO:0000313" key="1">
    <source>
        <dbReference type="EMBL" id="BAV65619.1"/>
    </source>
</evidence>
<dbReference type="AlphaFoldDB" id="A0A1E1F526"/>
<dbReference type="KEGG" id="sclo:SCLO_1025790"/>